<evidence type="ECO:0000256" key="4">
    <source>
        <dbReference type="ARBA" id="ARBA00023098"/>
    </source>
</evidence>
<gene>
    <name evidence="6" type="primary">PLA2G7</name>
    <name evidence="6" type="ORF">BM221_003587</name>
</gene>
<keyword evidence="3" id="KW-0442">Lipid degradation</keyword>
<dbReference type="OMA" id="EAFMHWK"/>
<evidence type="ECO:0000256" key="3">
    <source>
        <dbReference type="ARBA" id="ARBA00022963"/>
    </source>
</evidence>
<feature type="region of interest" description="Disordered" evidence="5">
    <location>
        <begin position="281"/>
        <end position="305"/>
    </location>
</feature>
<reference evidence="6 7" key="1">
    <citation type="journal article" date="2016" name="Appl. Microbiol. Biotechnol.">
        <title>Characterization of T-DNA insertion mutants with decreased virulence in the entomopathogenic fungus Beauveria bassiana JEF-007.</title>
        <authorList>
            <person name="Kim S."/>
            <person name="Lee S.J."/>
            <person name="Nai Y.S."/>
            <person name="Yu J.S."/>
            <person name="Lee M.R."/>
            <person name="Yang Y.T."/>
            <person name="Kim J.S."/>
        </authorList>
    </citation>
    <scope>NUCLEOTIDE SEQUENCE [LARGE SCALE GENOMIC DNA]</scope>
    <source>
        <strain evidence="6 7">JEF-007</strain>
    </source>
</reference>
<dbReference type="GO" id="GO:0003847">
    <property type="term" value="F:1-alkyl-2-acetylglycerophosphocholine esterase activity"/>
    <property type="evidence" value="ECO:0007669"/>
    <property type="project" value="UniProtKB-EC"/>
</dbReference>
<protein>
    <recommendedName>
        <fullName evidence="1">1-alkyl-2-acetylglycerophosphocholine esterase</fullName>
        <ecNumber evidence="1">3.1.1.47</ecNumber>
    </recommendedName>
</protein>
<keyword evidence="4" id="KW-0443">Lipid metabolism</keyword>
<dbReference type="PANTHER" id="PTHR10272">
    <property type="entry name" value="PLATELET-ACTIVATING FACTOR ACETYLHYDROLASE"/>
    <property type="match status" value="1"/>
</dbReference>
<evidence type="ECO:0000256" key="1">
    <source>
        <dbReference type="ARBA" id="ARBA00013201"/>
    </source>
</evidence>
<dbReference type="Pfam" id="PF03403">
    <property type="entry name" value="PAF-AH_p_II"/>
    <property type="match status" value="2"/>
</dbReference>
<dbReference type="PANTHER" id="PTHR10272:SF0">
    <property type="entry name" value="PLATELET-ACTIVATING FACTOR ACETYLHYDROLASE"/>
    <property type="match status" value="1"/>
</dbReference>
<evidence type="ECO:0000313" key="7">
    <source>
        <dbReference type="Proteomes" id="UP000235728"/>
    </source>
</evidence>
<accession>A0A2N6NV41</accession>
<proteinExistence type="predicted"/>
<evidence type="ECO:0000256" key="5">
    <source>
        <dbReference type="SAM" id="MobiDB-lite"/>
    </source>
</evidence>
<name>A0A2N6NV41_BEABA</name>
<evidence type="ECO:0000256" key="2">
    <source>
        <dbReference type="ARBA" id="ARBA00022801"/>
    </source>
</evidence>
<keyword evidence="2 6" id="KW-0378">Hydrolase</keyword>
<dbReference type="SUPFAM" id="SSF53474">
    <property type="entry name" value="alpha/beta-Hydrolases"/>
    <property type="match status" value="2"/>
</dbReference>
<dbReference type="AlphaFoldDB" id="A0A2N6NV41"/>
<dbReference type="InterPro" id="IPR029058">
    <property type="entry name" value="AB_hydrolase_fold"/>
</dbReference>
<dbReference type="EC" id="3.1.1.47" evidence="1"/>
<dbReference type="GO" id="GO:0016042">
    <property type="term" value="P:lipid catabolic process"/>
    <property type="evidence" value="ECO:0007669"/>
    <property type="project" value="UniProtKB-KW"/>
</dbReference>
<evidence type="ECO:0000313" key="6">
    <source>
        <dbReference type="EMBL" id="PMB71121.1"/>
    </source>
</evidence>
<dbReference type="Proteomes" id="UP000235728">
    <property type="component" value="Unassembled WGS sequence"/>
</dbReference>
<dbReference type="EMBL" id="MRVG01000003">
    <property type="protein sequence ID" value="PMB71121.1"/>
    <property type="molecule type" value="Genomic_DNA"/>
</dbReference>
<sequence>MTLQLKILSDDTIHLIVTIKLVTSASNSLQQSRDQLSAINIGRVIEKMGTEYAKPRGDTQDLRDSAVKPHKTLRERFLHRLPHYTGPYSVGYMDIEVPARDPRPISSLKRNGKPVLRMDTVLMGIYYPGDLRKEAKSKDGLKGMHRVDWMPRPRLATAKGYAKFLNIPELPVTCYLACTTLFTKLPAFRNAKLASFWPDTFPQHATPEGERVRQDQGDHKRPKFPVIIFSHGLGGSRLCYSAICGELASFGFIVVAMEHRDGSGARTHVSLPEDIDPAEIESSTAKIYTNDDSDKDAGGKKVRGRGKKGVNPYYVVDYILPKDNAQDTSPHNPQGVDRVLRSAQIELRQEEIKEAYYVIGLINDGKGEEVARLNLRKKGNIGSSSMGLIGIQWEDWKGSMFLKTVSVMGHSFGGATTVQLCRDDSLTWIASGLILDAWGQATPPGGDKPSNSVNKPIIAISSEAFMHWKENYDRVVSFCNEARDSGALCWMLTIAGSTHLAMTDFAVLYPVWMSLIMKSLVSPSRAFYLTIVASLEFLEATLPPEQTKFRTWSTERLLCTREPVSDPDEALKTDHAPDEKWVAVRLKIPNEFSTRMKSIWHSVRRTIMSLIRDDSSDTEMAGGSYSVSQEIWMHFSPAESGVQAHRGRFLKA</sequence>
<organism evidence="6 7">
    <name type="scientific">Beauveria bassiana</name>
    <name type="common">White muscardine disease fungus</name>
    <name type="synonym">Tritirachium shiotae</name>
    <dbReference type="NCBI Taxonomy" id="176275"/>
    <lineage>
        <taxon>Eukaryota</taxon>
        <taxon>Fungi</taxon>
        <taxon>Dikarya</taxon>
        <taxon>Ascomycota</taxon>
        <taxon>Pezizomycotina</taxon>
        <taxon>Sordariomycetes</taxon>
        <taxon>Hypocreomycetidae</taxon>
        <taxon>Hypocreales</taxon>
        <taxon>Cordycipitaceae</taxon>
        <taxon>Beauveria</taxon>
    </lineage>
</organism>
<comment type="caution">
    <text evidence="6">The sequence shown here is derived from an EMBL/GenBank/DDBJ whole genome shotgun (WGS) entry which is preliminary data.</text>
</comment>
<dbReference type="Gene3D" id="3.40.50.1820">
    <property type="entry name" value="alpha/beta hydrolase"/>
    <property type="match status" value="1"/>
</dbReference>